<dbReference type="AlphaFoldDB" id="A0A6A3WWH3"/>
<feature type="non-terminal residue" evidence="2">
    <location>
        <position position="124"/>
    </location>
</feature>
<sequence length="124" mass="12384">MKLTFHLAFALAMLTAATSFDAATAACGSCGGCLWTYTGGSACYMNPAKAECDAWGAAYAWCGAGGSTPATATPTVTPTAAPTTAPSTSCSSCNGCLQTYAGGTQCLTTAAKVECDAWGTGYTW</sequence>
<accession>A0A6A3WWH3</accession>
<evidence type="ECO:0000313" key="2">
    <source>
        <dbReference type="EMBL" id="KAE9189065.1"/>
    </source>
</evidence>
<evidence type="ECO:0000313" key="3">
    <source>
        <dbReference type="Proteomes" id="UP000433483"/>
    </source>
</evidence>
<comment type="caution">
    <text evidence="2">The sequence shown here is derived from an EMBL/GenBank/DDBJ whole genome shotgun (WGS) entry which is preliminary data.</text>
</comment>
<protein>
    <recommendedName>
        <fullName evidence="4">CBM1 domain-containing protein</fullName>
    </recommendedName>
</protein>
<reference evidence="2 3" key="1">
    <citation type="submission" date="2018-08" db="EMBL/GenBank/DDBJ databases">
        <title>Genomic investigation of the strawberry pathogen Phytophthora fragariae indicates pathogenicity is determined by transcriptional variation in three key races.</title>
        <authorList>
            <person name="Adams T.M."/>
            <person name="Armitage A.D."/>
            <person name="Sobczyk M.K."/>
            <person name="Bates H.J."/>
            <person name="Dunwell J.M."/>
            <person name="Nellist C.F."/>
            <person name="Harrison R.J."/>
        </authorList>
    </citation>
    <scope>NUCLEOTIDE SEQUENCE [LARGE SCALE GENOMIC DNA]</scope>
    <source>
        <strain evidence="2 3">NOV-27</strain>
    </source>
</reference>
<feature type="chain" id="PRO_5025453087" description="CBM1 domain-containing protein" evidence="1">
    <location>
        <begin position="20"/>
        <end position="124"/>
    </location>
</feature>
<gene>
    <name evidence="2" type="ORF">PF005_g19800</name>
</gene>
<organism evidence="2 3">
    <name type="scientific">Phytophthora fragariae</name>
    <dbReference type="NCBI Taxonomy" id="53985"/>
    <lineage>
        <taxon>Eukaryota</taxon>
        <taxon>Sar</taxon>
        <taxon>Stramenopiles</taxon>
        <taxon>Oomycota</taxon>
        <taxon>Peronosporomycetes</taxon>
        <taxon>Peronosporales</taxon>
        <taxon>Peronosporaceae</taxon>
        <taxon>Phytophthora</taxon>
    </lineage>
</organism>
<feature type="signal peptide" evidence="1">
    <location>
        <begin position="1"/>
        <end position="19"/>
    </location>
</feature>
<dbReference type="Proteomes" id="UP000433483">
    <property type="component" value="Unassembled WGS sequence"/>
</dbReference>
<keyword evidence="1" id="KW-0732">Signal</keyword>
<dbReference type="EMBL" id="QXGB01001546">
    <property type="protein sequence ID" value="KAE9189065.1"/>
    <property type="molecule type" value="Genomic_DNA"/>
</dbReference>
<name>A0A6A3WWH3_9STRA</name>
<evidence type="ECO:0000256" key="1">
    <source>
        <dbReference type="SAM" id="SignalP"/>
    </source>
</evidence>
<dbReference type="OrthoDB" id="144511at2759"/>
<evidence type="ECO:0008006" key="4">
    <source>
        <dbReference type="Google" id="ProtNLM"/>
    </source>
</evidence>
<proteinExistence type="predicted"/>
<keyword evidence="3" id="KW-1185">Reference proteome</keyword>